<reference evidence="2" key="1">
    <citation type="submission" date="2020-05" db="UniProtKB">
        <authorList>
            <consortium name="EnsemblMetazoa"/>
        </authorList>
    </citation>
    <scope>IDENTIFICATION</scope>
    <source>
        <strain evidence="2">TTRI</strain>
    </source>
</reference>
<dbReference type="EnsemblMetazoa" id="GAUT042241-RA">
    <property type="protein sequence ID" value="GAUT042241-PA"/>
    <property type="gene ID" value="GAUT042241"/>
</dbReference>
<accession>A0A1A9VN41</accession>
<keyword evidence="1" id="KW-0812">Transmembrane</keyword>
<proteinExistence type="predicted"/>
<evidence type="ECO:0000313" key="2">
    <source>
        <dbReference type="EnsemblMetazoa" id="GAUT042241-PA"/>
    </source>
</evidence>
<dbReference type="VEuPathDB" id="VectorBase:GAUT042241"/>
<organism evidence="2 3">
    <name type="scientific">Glossina austeni</name>
    <name type="common">Savannah tsetse fly</name>
    <dbReference type="NCBI Taxonomy" id="7395"/>
    <lineage>
        <taxon>Eukaryota</taxon>
        <taxon>Metazoa</taxon>
        <taxon>Ecdysozoa</taxon>
        <taxon>Arthropoda</taxon>
        <taxon>Hexapoda</taxon>
        <taxon>Insecta</taxon>
        <taxon>Pterygota</taxon>
        <taxon>Neoptera</taxon>
        <taxon>Endopterygota</taxon>
        <taxon>Diptera</taxon>
        <taxon>Brachycera</taxon>
        <taxon>Muscomorpha</taxon>
        <taxon>Hippoboscoidea</taxon>
        <taxon>Glossinidae</taxon>
        <taxon>Glossina</taxon>
    </lineage>
</organism>
<feature type="transmembrane region" description="Helical" evidence="1">
    <location>
        <begin position="74"/>
        <end position="101"/>
    </location>
</feature>
<evidence type="ECO:0000256" key="1">
    <source>
        <dbReference type="SAM" id="Phobius"/>
    </source>
</evidence>
<feature type="transmembrane region" description="Helical" evidence="1">
    <location>
        <begin position="43"/>
        <end position="62"/>
    </location>
</feature>
<sequence length="122" mass="13488">MSGYITAFELIANNNSNRKSGRLLPLSYCLGSGRLRGDAVTRYSFICFITFVSSSFIITIIMNERKQTLLSAVFVQKMLLFIGNAIYMSAVVVFACLSALANNKCNAYFLLIQAKITVQGHV</sequence>
<dbReference type="AlphaFoldDB" id="A0A1A9VN41"/>
<keyword evidence="3" id="KW-1185">Reference proteome</keyword>
<keyword evidence="1" id="KW-0472">Membrane</keyword>
<dbReference type="Proteomes" id="UP000078200">
    <property type="component" value="Unassembled WGS sequence"/>
</dbReference>
<name>A0A1A9VN41_GLOAU</name>
<keyword evidence="1" id="KW-1133">Transmembrane helix</keyword>
<evidence type="ECO:0000313" key="3">
    <source>
        <dbReference type="Proteomes" id="UP000078200"/>
    </source>
</evidence>
<protein>
    <submittedName>
        <fullName evidence="2">Uncharacterized protein</fullName>
    </submittedName>
</protein>